<dbReference type="AlphaFoldDB" id="L1QNJ4"/>
<sequence length="112" mass="13056">MRYYILRAQGENDVKSAKEATRYSFNINNINAERFLSDLKDEPIEYLLYCVTNKKFIEHGVISDISVDRSSKNFQAHLSPKKNLDIYYTPYASPNCRIIPTNKNKMDELLSI</sequence>
<evidence type="ECO:0000313" key="2">
    <source>
        <dbReference type="Proteomes" id="UP000010420"/>
    </source>
</evidence>
<comment type="caution">
    <text evidence="1">The sequence shown here is derived from an EMBL/GenBank/DDBJ whole genome shotgun (WGS) entry which is preliminary data.</text>
</comment>
<name>L1QNJ4_9CLOT</name>
<dbReference type="Proteomes" id="UP000010420">
    <property type="component" value="Unassembled WGS sequence"/>
</dbReference>
<keyword evidence="2" id="KW-1185">Reference proteome</keyword>
<evidence type="ECO:0000313" key="1">
    <source>
        <dbReference type="EMBL" id="EKY29553.1"/>
    </source>
</evidence>
<organism evidence="1 2">
    <name type="scientific">Clostridium celatum DSM 1785</name>
    <dbReference type="NCBI Taxonomy" id="545697"/>
    <lineage>
        <taxon>Bacteria</taxon>
        <taxon>Bacillati</taxon>
        <taxon>Bacillota</taxon>
        <taxon>Clostridia</taxon>
        <taxon>Eubacteriales</taxon>
        <taxon>Clostridiaceae</taxon>
        <taxon>Clostridium</taxon>
    </lineage>
</organism>
<protein>
    <submittedName>
        <fullName evidence="1">Uncharacterized protein</fullName>
    </submittedName>
</protein>
<dbReference type="OrthoDB" id="9949155at2"/>
<dbReference type="STRING" id="545697.HMPREF0216_00136"/>
<proteinExistence type="predicted"/>
<dbReference type="RefSeq" id="WP_005209887.1">
    <property type="nucleotide sequence ID" value="NZ_KB291600.1"/>
</dbReference>
<dbReference type="PATRIC" id="fig|545697.3.peg.136"/>
<dbReference type="EMBL" id="AMEZ01000005">
    <property type="protein sequence ID" value="EKY29553.1"/>
    <property type="molecule type" value="Genomic_DNA"/>
</dbReference>
<accession>L1QNJ4</accession>
<dbReference type="HOGENOM" id="CLU_2141518_0_0_9"/>
<reference evidence="1 2" key="1">
    <citation type="submission" date="2012-05" db="EMBL/GenBank/DDBJ databases">
        <authorList>
            <person name="Weinstock G."/>
            <person name="Sodergren E."/>
            <person name="Lobos E.A."/>
            <person name="Fulton L."/>
            <person name="Fulton R."/>
            <person name="Courtney L."/>
            <person name="Fronick C."/>
            <person name="O'Laughlin M."/>
            <person name="Godfrey J."/>
            <person name="Wilson R.M."/>
            <person name="Miner T."/>
            <person name="Farmer C."/>
            <person name="Delehaunty K."/>
            <person name="Cordes M."/>
            <person name="Minx P."/>
            <person name="Tomlinson C."/>
            <person name="Chen J."/>
            <person name="Wollam A."/>
            <person name="Pepin K.H."/>
            <person name="Bhonagiri V."/>
            <person name="Zhang X."/>
            <person name="Suruliraj S."/>
            <person name="Warren W."/>
            <person name="Mitreva M."/>
            <person name="Mardis E.R."/>
            <person name="Wilson R.K."/>
        </authorList>
    </citation>
    <scope>NUCLEOTIDE SEQUENCE [LARGE SCALE GENOMIC DNA]</scope>
    <source>
        <strain evidence="1 2">DSM 1785</strain>
    </source>
</reference>
<gene>
    <name evidence="1" type="ORF">HMPREF0216_00136</name>
</gene>